<dbReference type="Gene3D" id="3.30.460.10">
    <property type="entry name" value="Beta Polymerase, domain 2"/>
    <property type="match status" value="1"/>
</dbReference>
<dbReference type="InterPro" id="IPR045862">
    <property type="entry name" value="Trf4-like"/>
</dbReference>
<dbReference type="GO" id="GO:0043634">
    <property type="term" value="P:polyadenylation-dependent ncRNA catabolic process"/>
    <property type="evidence" value="ECO:0007669"/>
    <property type="project" value="TreeGrafter"/>
</dbReference>
<dbReference type="Gene3D" id="1.10.1410.10">
    <property type="match status" value="1"/>
</dbReference>
<dbReference type="PANTHER" id="PTHR23092">
    <property type="entry name" value="POLY(A) RNA POLYMERASE"/>
    <property type="match status" value="1"/>
</dbReference>
<feature type="domain" description="Poly(A) RNA polymerase mitochondrial-like central palm" evidence="1">
    <location>
        <begin position="23"/>
        <end position="95"/>
    </location>
</feature>
<dbReference type="AlphaFoldDB" id="A0A7S3CH89"/>
<dbReference type="GO" id="GO:1990817">
    <property type="term" value="F:poly(A) RNA polymerase activity"/>
    <property type="evidence" value="ECO:0007669"/>
    <property type="project" value="InterPro"/>
</dbReference>
<evidence type="ECO:0000313" key="2">
    <source>
        <dbReference type="EMBL" id="CAE0228332.1"/>
    </source>
</evidence>
<dbReference type="GO" id="GO:0031123">
    <property type="term" value="P:RNA 3'-end processing"/>
    <property type="evidence" value="ECO:0007669"/>
    <property type="project" value="TreeGrafter"/>
</dbReference>
<organism evidence="2">
    <name type="scientific">Strombidium rassoulzadegani</name>
    <dbReference type="NCBI Taxonomy" id="1082188"/>
    <lineage>
        <taxon>Eukaryota</taxon>
        <taxon>Sar</taxon>
        <taxon>Alveolata</taxon>
        <taxon>Ciliophora</taxon>
        <taxon>Intramacronucleata</taxon>
        <taxon>Spirotrichea</taxon>
        <taxon>Oligotrichia</taxon>
        <taxon>Strombidiidae</taxon>
        <taxon>Strombidium</taxon>
    </lineage>
</organism>
<dbReference type="InterPro" id="IPR043519">
    <property type="entry name" value="NT_sf"/>
</dbReference>
<gene>
    <name evidence="2" type="ORF">SRAS04492_LOCUS115</name>
</gene>
<dbReference type="Pfam" id="PF22600">
    <property type="entry name" value="MTPAP-like_central"/>
    <property type="match status" value="1"/>
</dbReference>
<sequence>MCEKVFHPNSEFTKYNGTRLVPKLKQFGSMITGLALETSDMDLAVTNLNLPDRDTMIQGLELLSDELKSDSLIKNLHAITTAAIPVIKAEVDLNQLRRESLKEGEEFEDLPESLMLLKIDITFDDNLESGKYDVDDFYHYISGFTSPHMSLTQQPHNHSYYSAHYGSHFQQKSHQGLASCKLIKHYVEKYRCLKEVAIVMKQFLAKMGLNQPYLGGLSSYSTVLLIVAYMNRWSLQISRTLSPARLLMGFLDYFSYYFKVELQGIDVTNGGSFFDHPIPETNFVILDPINDQDNNTSKNSYMTRQILQSFRMAFNTLKQYKAQYINQMNPNITDNLLSVILETKTQ</sequence>
<accession>A0A7S3CH89</accession>
<dbReference type="GO" id="GO:0003729">
    <property type="term" value="F:mRNA binding"/>
    <property type="evidence" value="ECO:0007669"/>
    <property type="project" value="TreeGrafter"/>
</dbReference>
<proteinExistence type="predicted"/>
<reference evidence="2" key="1">
    <citation type="submission" date="2021-01" db="EMBL/GenBank/DDBJ databases">
        <authorList>
            <person name="Corre E."/>
            <person name="Pelletier E."/>
            <person name="Niang G."/>
            <person name="Scheremetjew M."/>
            <person name="Finn R."/>
            <person name="Kale V."/>
            <person name="Holt S."/>
            <person name="Cochrane G."/>
            <person name="Meng A."/>
            <person name="Brown T."/>
            <person name="Cohen L."/>
        </authorList>
    </citation>
    <scope>NUCLEOTIDE SEQUENCE</scope>
    <source>
        <strain evidence="2">Ras09</strain>
    </source>
</reference>
<dbReference type="InterPro" id="IPR054708">
    <property type="entry name" value="MTPAP-like_central"/>
</dbReference>
<dbReference type="SUPFAM" id="SSF81631">
    <property type="entry name" value="PAP/OAS1 substrate-binding domain"/>
    <property type="match status" value="1"/>
</dbReference>
<name>A0A7S3CH89_9SPIT</name>
<dbReference type="GO" id="GO:0005730">
    <property type="term" value="C:nucleolus"/>
    <property type="evidence" value="ECO:0007669"/>
    <property type="project" value="TreeGrafter"/>
</dbReference>
<evidence type="ECO:0000259" key="1">
    <source>
        <dbReference type="Pfam" id="PF22600"/>
    </source>
</evidence>
<dbReference type="GO" id="GO:0031499">
    <property type="term" value="C:TRAMP complex"/>
    <property type="evidence" value="ECO:0007669"/>
    <property type="project" value="TreeGrafter"/>
</dbReference>
<dbReference type="PANTHER" id="PTHR23092:SF15">
    <property type="entry name" value="INACTIVE NON-CANONICAL POLY(A) RNA POLYMERASE PROTEIN TRF4-2-RELATED"/>
    <property type="match status" value="1"/>
</dbReference>
<protein>
    <recommendedName>
        <fullName evidence="1">Poly(A) RNA polymerase mitochondrial-like central palm domain-containing protein</fullName>
    </recommendedName>
</protein>
<dbReference type="SUPFAM" id="SSF81301">
    <property type="entry name" value="Nucleotidyltransferase"/>
    <property type="match status" value="1"/>
</dbReference>
<dbReference type="EMBL" id="HBIA01000200">
    <property type="protein sequence ID" value="CAE0228332.1"/>
    <property type="molecule type" value="Transcribed_RNA"/>
</dbReference>